<dbReference type="SUPFAM" id="SSF52980">
    <property type="entry name" value="Restriction endonuclease-like"/>
    <property type="match status" value="1"/>
</dbReference>
<comment type="caution">
    <text evidence="17">The sequence shown here is derived from an EMBL/GenBank/DDBJ whole genome shotgun (WGS) entry which is preliminary data.</text>
</comment>
<evidence type="ECO:0000259" key="15">
    <source>
        <dbReference type="PROSITE" id="PS51198"/>
    </source>
</evidence>
<keyword evidence="8" id="KW-0238">DNA-binding</keyword>
<evidence type="ECO:0000256" key="10">
    <source>
        <dbReference type="ARBA" id="ARBA00023235"/>
    </source>
</evidence>
<dbReference type="Gene3D" id="3.90.320.10">
    <property type="match status" value="1"/>
</dbReference>
<reference evidence="17 18" key="1">
    <citation type="submission" date="2018-06" db="EMBL/GenBank/DDBJ databases">
        <title>Phytoactinopolyspora halophila sp. nov., a novel halophilic actinomycete isolated from a saline soil in China.</title>
        <authorList>
            <person name="Tang S.-K."/>
        </authorList>
    </citation>
    <scope>NUCLEOTIDE SEQUENCE [LARGE SCALE GENOMIC DNA]</scope>
    <source>
        <strain evidence="17 18">YIM 96934</strain>
    </source>
</reference>
<evidence type="ECO:0000256" key="13">
    <source>
        <dbReference type="ARBA" id="ARBA00048988"/>
    </source>
</evidence>
<dbReference type="GO" id="GO:0009338">
    <property type="term" value="C:exodeoxyribonuclease V complex"/>
    <property type="evidence" value="ECO:0007669"/>
    <property type="project" value="TreeGrafter"/>
</dbReference>
<keyword evidence="18" id="KW-1185">Reference proteome</keyword>
<dbReference type="GO" id="GO:0043138">
    <property type="term" value="F:3'-5' DNA helicase activity"/>
    <property type="evidence" value="ECO:0007669"/>
    <property type="project" value="UniProtKB-EC"/>
</dbReference>
<dbReference type="InterPro" id="IPR011335">
    <property type="entry name" value="Restrct_endonuc-II-like"/>
</dbReference>
<dbReference type="PROSITE" id="PS51198">
    <property type="entry name" value="UVRD_HELICASE_ATP_BIND"/>
    <property type="match status" value="1"/>
</dbReference>
<evidence type="ECO:0000256" key="8">
    <source>
        <dbReference type="ARBA" id="ARBA00023125"/>
    </source>
</evidence>
<evidence type="ECO:0000256" key="14">
    <source>
        <dbReference type="PROSITE-ProRule" id="PRU00560"/>
    </source>
</evidence>
<evidence type="ECO:0000256" key="12">
    <source>
        <dbReference type="ARBA" id="ARBA00034808"/>
    </source>
</evidence>
<dbReference type="GO" id="GO:0003677">
    <property type="term" value="F:DNA binding"/>
    <property type="evidence" value="ECO:0007669"/>
    <property type="project" value="UniProtKB-KW"/>
</dbReference>
<dbReference type="InterPro" id="IPR000212">
    <property type="entry name" value="DNA_helicase_UvrD/REP"/>
</dbReference>
<evidence type="ECO:0000256" key="4">
    <source>
        <dbReference type="ARBA" id="ARBA00022801"/>
    </source>
</evidence>
<dbReference type="OrthoDB" id="9810135at2"/>
<evidence type="ECO:0000256" key="1">
    <source>
        <dbReference type="ARBA" id="ARBA00022722"/>
    </source>
</evidence>
<keyword evidence="5 14" id="KW-0347">Helicase</keyword>
<keyword evidence="7 14" id="KW-0067">ATP-binding</keyword>
<dbReference type="GO" id="GO:0000725">
    <property type="term" value="P:recombinational repair"/>
    <property type="evidence" value="ECO:0007669"/>
    <property type="project" value="TreeGrafter"/>
</dbReference>
<dbReference type="InterPro" id="IPR038726">
    <property type="entry name" value="PDDEXK_AddAB-type"/>
</dbReference>
<comment type="catalytic activity">
    <reaction evidence="13">
        <text>ATP + H2O = ADP + phosphate + H(+)</text>
        <dbReference type="Rhea" id="RHEA:13065"/>
        <dbReference type="ChEBI" id="CHEBI:15377"/>
        <dbReference type="ChEBI" id="CHEBI:15378"/>
        <dbReference type="ChEBI" id="CHEBI:30616"/>
        <dbReference type="ChEBI" id="CHEBI:43474"/>
        <dbReference type="ChEBI" id="CHEBI:456216"/>
        <dbReference type="EC" id="5.6.2.4"/>
    </reaction>
</comment>
<organism evidence="17 18">
    <name type="scientific">Phytoactinopolyspora halophila</name>
    <dbReference type="NCBI Taxonomy" id="1981511"/>
    <lineage>
        <taxon>Bacteria</taxon>
        <taxon>Bacillati</taxon>
        <taxon>Actinomycetota</taxon>
        <taxon>Actinomycetes</taxon>
        <taxon>Jiangellales</taxon>
        <taxon>Jiangellaceae</taxon>
        <taxon>Phytoactinopolyspora</taxon>
    </lineage>
</organism>
<keyword evidence="1" id="KW-0540">Nuclease</keyword>
<evidence type="ECO:0000256" key="6">
    <source>
        <dbReference type="ARBA" id="ARBA00022839"/>
    </source>
</evidence>
<accession>A0A329QC96</accession>
<dbReference type="RefSeq" id="WP_112260078.1">
    <property type="nucleotide sequence ID" value="NZ_QMIG01000031.1"/>
</dbReference>
<dbReference type="Gene3D" id="3.40.50.300">
    <property type="entry name" value="P-loop containing nucleotide triphosphate hydrolases"/>
    <property type="match status" value="4"/>
</dbReference>
<dbReference type="Gene3D" id="1.10.486.10">
    <property type="entry name" value="PCRA, domain 4"/>
    <property type="match status" value="1"/>
</dbReference>
<feature type="binding site" evidence="14">
    <location>
        <begin position="24"/>
        <end position="31"/>
    </location>
    <ligand>
        <name>ATP</name>
        <dbReference type="ChEBI" id="CHEBI:30616"/>
    </ligand>
</feature>
<evidence type="ECO:0000256" key="2">
    <source>
        <dbReference type="ARBA" id="ARBA00022741"/>
    </source>
</evidence>
<name>A0A329QC96_9ACTN</name>
<sequence length="1065" mass="118346">MTLSDQAVRDRVTGDLSSTLFVEAGAGSGKTNVLVERVVALVRHGVPIDSIVAVTFTERAATELRDRVRAGLSEAGLVDALDDLDGAAIGTLHSFAHRLISEQPVEASVPPLFTVLDELGSQLDVDRRWDVFQADLLCDTSAASALEVLLASGVRLDDLRVLWHRLHDNWDLVEERFGTSRLLSSHIEIDLADLNTRARDLFERRRECVNPNDKLLARIGELERWLSTTVGAGTAELIDLLGGIPKRGNAGSKTSWACPIDQIKSTFDSVREIGTQARIQAIDTALRWLLTRMARATLHSSADRISRGDLYYHDLLVLARRLTRTSAEARARLTQRYSHLLLDESQDTDPIQFELAVRIAGGPDAGETDWREVTIPDGSLFLVGDAKQSIYRFRRADIETYLRARESVGESVTLTTNFRSTPEVLSWINSVFSQLIRDSGHVQAGYKHLQPPPDFASPPATGPSVIVLGTDAHADQPNADVVRSREAHDIAGLVLRAMHERWMVAGRPLRLDDITILAPSRSSIDGLEEKLAHARIPYRTDAATFVYSTIAVKELLTCAKAVDDPTDELAVVATLRTPMFGCTDAELWQWRSAGGSWHPMAEPVHHGRVADSLEQLRDWTFRQTLLSPAQLLDEIIAKRRILETAAASPRYRETWRRLRFVVDQARAWFEETRGSLREYLRWAERQAEDVARVSEPVLPETDRQAVRITTVHASKGLQFPFVIVAGLGSPGSNQRPTILWSSEQDCEVRIRAGVQTSGYEDADQHERTIEEHETTRLLYVACTRAQFHLAVSLHRRTGRQCPAATIAETHGATDAEVWSAPDRLQPLETVQPIGVHPPMSWSRWQQRDTRARQHALEAEAVSASTVAHSHISAFPPEHITDGLDDEEHGFDVPVWEKGRHGTALGRAVHAVMQVIDLATGEGIDDLARMQAFVERIPDATGDICAGVRSALASPTIRAAAMYPHWRETYVGTVLGDTTVEGYVDLFYRTPDGLVVADYKTDAEPDDHTLRTYQRQLAIYARAIADATHEHVLHGVVLFIRPDMCVERVVSVPPSPRFVVDEPGTR</sequence>
<dbReference type="Pfam" id="PF12705">
    <property type="entry name" value="PDDEXK_1"/>
    <property type="match status" value="1"/>
</dbReference>
<dbReference type="InterPro" id="IPR027417">
    <property type="entry name" value="P-loop_NTPase"/>
</dbReference>
<evidence type="ECO:0000256" key="3">
    <source>
        <dbReference type="ARBA" id="ARBA00022763"/>
    </source>
</evidence>
<evidence type="ECO:0000256" key="11">
    <source>
        <dbReference type="ARBA" id="ARBA00034617"/>
    </source>
</evidence>
<dbReference type="Pfam" id="PF13361">
    <property type="entry name" value="UvrD_C"/>
    <property type="match status" value="1"/>
</dbReference>
<dbReference type="EC" id="5.6.2.4" evidence="12"/>
<keyword evidence="4 14" id="KW-0378">Hydrolase</keyword>
<dbReference type="AlphaFoldDB" id="A0A329QC96"/>
<keyword evidence="9" id="KW-0234">DNA repair</keyword>
<keyword evidence="6" id="KW-0269">Exonuclease</keyword>
<evidence type="ECO:0000313" key="18">
    <source>
        <dbReference type="Proteomes" id="UP000250462"/>
    </source>
</evidence>
<keyword evidence="10" id="KW-0413">Isomerase</keyword>
<evidence type="ECO:0000256" key="7">
    <source>
        <dbReference type="ARBA" id="ARBA00022840"/>
    </source>
</evidence>
<dbReference type="PANTHER" id="PTHR11070:SF23">
    <property type="entry name" value="RECBCD ENZYME SUBUNIT RECB"/>
    <property type="match status" value="1"/>
</dbReference>
<dbReference type="PROSITE" id="PS51217">
    <property type="entry name" value="UVRD_HELICASE_CTER"/>
    <property type="match status" value="1"/>
</dbReference>
<evidence type="ECO:0000256" key="9">
    <source>
        <dbReference type="ARBA" id="ARBA00023204"/>
    </source>
</evidence>
<dbReference type="InterPro" id="IPR014017">
    <property type="entry name" value="DNA_helicase_UvrD-like_C"/>
</dbReference>
<evidence type="ECO:0000259" key="16">
    <source>
        <dbReference type="PROSITE" id="PS51217"/>
    </source>
</evidence>
<keyword evidence="2 14" id="KW-0547">Nucleotide-binding</keyword>
<comment type="catalytic activity">
    <reaction evidence="11">
        <text>Couples ATP hydrolysis with the unwinding of duplex DNA by translocating in the 3'-5' direction.</text>
        <dbReference type="EC" id="5.6.2.4"/>
    </reaction>
</comment>
<gene>
    <name evidence="17" type="ORF">DPM12_19715</name>
</gene>
<evidence type="ECO:0000313" key="17">
    <source>
        <dbReference type="EMBL" id="RAW10025.1"/>
    </source>
</evidence>
<dbReference type="EMBL" id="QMIG01000031">
    <property type="protein sequence ID" value="RAW10025.1"/>
    <property type="molecule type" value="Genomic_DNA"/>
</dbReference>
<evidence type="ECO:0000256" key="5">
    <source>
        <dbReference type="ARBA" id="ARBA00022806"/>
    </source>
</evidence>
<dbReference type="PANTHER" id="PTHR11070">
    <property type="entry name" value="UVRD / RECB / PCRA DNA HELICASE FAMILY MEMBER"/>
    <property type="match status" value="1"/>
</dbReference>
<dbReference type="SUPFAM" id="SSF52540">
    <property type="entry name" value="P-loop containing nucleoside triphosphate hydrolases"/>
    <property type="match status" value="1"/>
</dbReference>
<feature type="domain" description="UvrD-like helicase C-terminal" evidence="16">
    <location>
        <begin position="433"/>
        <end position="716"/>
    </location>
</feature>
<feature type="domain" description="UvrD-like helicase ATP-binding" evidence="15">
    <location>
        <begin position="3"/>
        <end position="421"/>
    </location>
</feature>
<protein>
    <recommendedName>
        <fullName evidence="12">DNA 3'-5' helicase</fullName>
        <ecNumber evidence="12">5.6.2.4</ecNumber>
    </recommendedName>
</protein>
<dbReference type="GO" id="GO:0004527">
    <property type="term" value="F:exonuclease activity"/>
    <property type="evidence" value="ECO:0007669"/>
    <property type="project" value="UniProtKB-KW"/>
</dbReference>
<dbReference type="InterPro" id="IPR014016">
    <property type="entry name" value="UvrD-like_ATP-bd"/>
</dbReference>
<keyword evidence="3" id="KW-0227">DNA damage</keyword>
<dbReference type="Pfam" id="PF00580">
    <property type="entry name" value="UvrD-helicase"/>
    <property type="match status" value="1"/>
</dbReference>
<proteinExistence type="predicted"/>
<dbReference type="Proteomes" id="UP000250462">
    <property type="component" value="Unassembled WGS sequence"/>
</dbReference>
<dbReference type="InterPro" id="IPR011604">
    <property type="entry name" value="PDDEXK-like_dom_sf"/>
</dbReference>
<dbReference type="GO" id="GO:0005524">
    <property type="term" value="F:ATP binding"/>
    <property type="evidence" value="ECO:0007669"/>
    <property type="project" value="UniProtKB-UniRule"/>
</dbReference>
<dbReference type="GO" id="GO:0005829">
    <property type="term" value="C:cytosol"/>
    <property type="evidence" value="ECO:0007669"/>
    <property type="project" value="TreeGrafter"/>
</dbReference>